<evidence type="ECO:0000313" key="2">
    <source>
        <dbReference type="Proteomes" id="UP000269669"/>
    </source>
</evidence>
<reference evidence="1 2" key="1">
    <citation type="submission" date="2018-12" db="EMBL/GenBank/DDBJ databases">
        <title>Sequencing of bacterial isolates from soil warming experiment in Harvard Forest, Massachusetts, USA.</title>
        <authorList>
            <person name="Deangelis K."/>
        </authorList>
    </citation>
    <scope>NUCLEOTIDE SEQUENCE [LARGE SCALE GENOMIC DNA]</scope>
    <source>
        <strain evidence="1 2">EB153</strain>
    </source>
</reference>
<keyword evidence="2" id="KW-1185">Reference proteome</keyword>
<protein>
    <submittedName>
        <fullName evidence="1">Putative hydrolase of the HAD superfamily</fullName>
    </submittedName>
</protein>
<dbReference type="PANTHER" id="PTHR43611">
    <property type="entry name" value="ALPHA-D-GLUCOSE 1-PHOSPHATE PHOSPHATASE"/>
    <property type="match status" value="1"/>
</dbReference>
<proteinExistence type="predicted"/>
<dbReference type="SUPFAM" id="SSF56784">
    <property type="entry name" value="HAD-like"/>
    <property type="match status" value="1"/>
</dbReference>
<dbReference type="EMBL" id="RSDW01000001">
    <property type="protein sequence ID" value="RSL17486.1"/>
    <property type="molecule type" value="Genomic_DNA"/>
</dbReference>
<dbReference type="PANTHER" id="PTHR43611:SF3">
    <property type="entry name" value="FLAVIN MONONUCLEOTIDE HYDROLASE 1, CHLOROPLATIC"/>
    <property type="match status" value="1"/>
</dbReference>
<name>A0A3R9PAR4_9BACT</name>
<dbReference type="OrthoDB" id="9131041at2"/>
<evidence type="ECO:0000313" key="1">
    <source>
        <dbReference type="EMBL" id="RSL17486.1"/>
    </source>
</evidence>
<dbReference type="Gene3D" id="3.40.50.1000">
    <property type="entry name" value="HAD superfamily/HAD-like"/>
    <property type="match status" value="1"/>
</dbReference>
<dbReference type="GO" id="GO:0016787">
    <property type="term" value="F:hydrolase activity"/>
    <property type="evidence" value="ECO:0007669"/>
    <property type="project" value="UniProtKB-KW"/>
</dbReference>
<keyword evidence="1" id="KW-0378">Hydrolase</keyword>
<dbReference type="InterPro" id="IPR023198">
    <property type="entry name" value="PGP-like_dom2"/>
</dbReference>
<dbReference type="Pfam" id="PF00702">
    <property type="entry name" value="Hydrolase"/>
    <property type="match status" value="1"/>
</dbReference>
<gene>
    <name evidence="1" type="ORF">EDE15_3021</name>
</gene>
<organism evidence="1 2">
    <name type="scientific">Edaphobacter aggregans</name>
    <dbReference type="NCBI Taxonomy" id="570835"/>
    <lineage>
        <taxon>Bacteria</taxon>
        <taxon>Pseudomonadati</taxon>
        <taxon>Acidobacteriota</taxon>
        <taxon>Terriglobia</taxon>
        <taxon>Terriglobales</taxon>
        <taxon>Acidobacteriaceae</taxon>
        <taxon>Edaphobacter</taxon>
    </lineage>
</organism>
<dbReference type="SFLD" id="SFLDS00003">
    <property type="entry name" value="Haloacid_Dehalogenase"/>
    <property type="match status" value="1"/>
</dbReference>
<sequence>MSTTSIKTIFWDIGGVLLTNGWDKGQQQRVLTRLGVDLADYDARHDAANYFWERGLSDARTFFNKTVFHADAPAYNFSFEDLWAALCAENHVLHKECFDILASLRSIGTYKLATLNNESRELNAYRLDAFHLRPYFDYFICSGYVHEMKPHPGIYQAAIDISGFPADTALVIDDKLENCEAAAALGMHAIRFESPAQLSNELAQLGVHAVYA</sequence>
<dbReference type="InterPro" id="IPR023214">
    <property type="entry name" value="HAD_sf"/>
</dbReference>
<dbReference type="RefSeq" id="WP_125485970.1">
    <property type="nucleotide sequence ID" value="NZ_RSDW01000001.1"/>
</dbReference>
<dbReference type="SFLD" id="SFLDG01129">
    <property type="entry name" value="C1.5:_HAD__Beta-PGM__Phosphata"/>
    <property type="match status" value="1"/>
</dbReference>
<dbReference type="InterPro" id="IPR036412">
    <property type="entry name" value="HAD-like_sf"/>
</dbReference>
<dbReference type="Proteomes" id="UP000269669">
    <property type="component" value="Unassembled WGS sequence"/>
</dbReference>
<dbReference type="CDD" id="cd02603">
    <property type="entry name" value="HAD_sEH-N_like"/>
    <property type="match status" value="1"/>
</dbReference>
<dbReference type="InterPro" id="IPR006439">
    <property type="entry name" value="HAD-SF_hydro_IA"/>
</dbReference>
<dbReference type="Gene3D" id="1.10.150.240">
    <property type="entry name" value="Putative phosphatase, domain 2"/>
    <property type="match status" value="1"/>
</dbReference>
<dbReference type="NCBIfam" id="TIGR01509">
    <property type="entry name" value="HAD-SF-IA-v3"/>
    <property type="match status" value="1"/>
</dbReference>
<comment type="caution">
    <text evidence="1">The sequence shown here is derived from an EMBL/GenBank/DDBJ whole genome shotgun (WGS) entry which is preliminary data.</text>
</comment>
<dbReference type="AlphaFoldDB" id="A0A3R9PAR4"/>
<accession>A0A3R9PAR4</accession>